<dbReference type="PROSITE" id="PS51257">
    <property type="entry name" value="PROKAR_LIPOPROTEIN"/>
    <property type="match status" value="1"/>
</dbReference>
<evidence type="ECO:0000313" key="2">
    <source>
        <dbReference type="EMBL" id="RSK49487.1"/>
    </source>
</evidence>
<accession>A0A3R9NKW8</accession>
<dbReference type="OrthoDB" id="9764164at2"/>
<dbReference type="SUPFAM" id="SSF52266">
    <property type="entry name" value="SGNH hydrolase"/>
    <property type="match status" value="2"/>
</dbReference>
<dbReference type="Gene3D" id="3.40.50.1110">
    <property type="entry name" value="SGNH hydrolase"/>
    <property type="match status" value="1"/>
</dbReference>
<evidence type="ECO:0000313" key="3">
    <source>
        <dbReference type="Proteomes" id="UP000273500"/>
    </source>
</evidence>
<dbReference type="EMBL" id="RWIT01000003">
    <property type="protein sequence ID" value="RSK49487.1"/>
    <property type="molecule type" value="Genomic_DNA"/>
</dbReference>
<keyword evidence="3" id="KW-1185">Reference proteome</keyword>
<comment type="caution">
    <text evidence="2">The sequence shown here is derived from an EMBL/GenBank/DDBJ whole genome shotgun (WGS) entry which is preliminary data.</text>
</comment>
<proteinExistence type="predicted"/>
<protein>
    <recommendedName>
        <fullName evidence="4">G-D-S-L family lipolytic protein</fullName>
    </recommendedName>
</protein>
<name>A0A3R9NKW8_9BACT</name>
<dbReference type="GO" id="GO:0016788">
    <property type="term" value="F:hydrolase activity, acting on ester bonds"/>
    <property type="evidence" value="ECO:0007669"/>
    <property type="project" value="UniProtKB-ARBA"/>
</dbReference>
<keyword evidence="1" id="KW-0732">Signal</keyword>
<gene>
    <name evidence="2" type="ORF">EI291_08325</name>
</gene>
<sequence>MNTSALKKALPALALLALAGCQPELDAPAPATSGSANFSRYIAVGNSLTAGYSDGGLYLEGQLNSYPNLLAQQFKLAGGGDFAQPLFTDAQRNGSGYLRLAGFDASGSPITAPVTTSLAIRGASPTGGPLYTRYDAAVNNLGVPGIRMDNVQTPGYGSVAGNPYFERITPTTNPLETYFQRVKREAATATFFSSWLGNNDVLGYSTSGGASTAATNTITRTDTFTLKATRIINVLTAGGAKGVISTIPDVSGIPFFTTVGPRLRTSLSAAGVPGLVITTGAATGGPTSANRKTIAVSDIRDAGGSGRQLFTLTSSPFVGLIGRPGGRVWRYLYAQSGQPAAGFPLFLTAFGVDTTKALGVTAENPFPSAFVLDDVEQATVATATLGYNTALRNLAATKGLALFDANIFFNQVAASGYGTNGVTNTASYISGNLFSLDGVHPTPRGYAIIANEIIKAINAQYGSTLPYVNPNTYRGVTLP</sequence>
<dbReference type="Proteomes" id="UP000273500">
    <property type="component" value="Unassembled WGS sequence"/>
</dbReference>
<feature type="signal peptide" evidence="1">
    <location>
        <begin position="1"/>
        <end position="19"/>
    </location>
</feature>
<reference evidence="2 3" key="1">
    <citation type="submission" date="2018-12" db="EMBL/GenBank/DDBJ databases">
        <authorList>
            <person name="Feng G."/>
            <person name="Zhu H."/>
        </authorList>
    </citation>
    <scope>NUCLEOTIDE SEQUENCE [LARGE SCALE GENOMIC DNA]</scope>
    <source>
        <strain evidence="2 3">KCTC 12533</strain>
    </source>
</reference>
<evidence type="ECO:0000256" key="1">
    <source>
        <dbReference type="SAM" id="SignalP"/>
    </source>
</evidence>
<evidence type="ECO:0008006" key="4">
    <source>
        <dbReference type="Google" id="ProtNLM"/>
    </source>
</evidence>
<feature type="chain" id="PRO_5018719104" description="G-D-S-L family lipolytic protein" evidence="1">
    <location>
        <begin position="20"/>
        <end position="479"/>
    </location>
</feature>
<dbReference type="InterPro" id="IPR036514">
    <property type="entry name" value="SGNH_hydro_sf"/>
</dbReference>
<organism evidence="2 3">
    <name type="scientific">Hymenobacter rigui</name>
    <dbReference type="NCBI Taxonomy" id="334424"/>
    <lineage>
        <taxon>Bacteria</taxon>
        <taxon>Pseudomonadati</taxon>
        <taxon>Bacteroidota</taxon>
        <taxon>Cytophagia</taxon>
        <taxon>Cytophagales</taxon>
        <taxon>Hymenobacteraceae</taxon>
        <taxon>Hymenobacter</taxon>
    </lineage>
</organism>
<dbReference type="RefSeq" id="WP_125419342.1">
    <property type="nucleotide sequence ID" value="NZ_RWIT01000003.1"/>
</dbReference>
<dbReference type="AlphaFoldDB" id="A0A3R9NKW8"/>